<dbReference type="CDD" id="cd03143">
    <property type="entry name" value="A4_beta-galactosidase_middle_domain"/>
    <property type="match status" value="1"/>
</dbReference>
<dbReference type="PANTHER" id="PTHR37464">
    <property type="entry name" value="BLL2463 PROTEIN"/>
    <property type="match status" value="1"/>
</dbReference>
<keyword evidence="2" id="KW-0812">Transmembrane</keyword>
<dbReference type="Pfam" id="PF07584">
    <property type="entry name" value="BatA"/>
    <property type="match status" value="1"/>
</dbReference>
<dbReference type="PANTHER" id="PTHR37464:SF1">
    <property type="entry name" value="BLL2463 PROTEIN"/>
    <property type="match status" value="1"/>
</dbReference>
<name>A0A7V8VF44_9BACT</name>
<organism evidence="4 5">
    <name type="scientific">Thermogemmata fonticola</name>
    <dbReference type="NCBI Taxonomy" id="2755323"/>
    <lineage>
        <taxon>Bacteria</taxon>
        <taxon>Pseudomonadati</taxon>
        <taxon>Planctomycetota</taxon>
        <taxon>Planctomycetia</taxon>
        <taxon>Gemmatales</taxon>
        <taxon>Gemmataceae</taxon>
        <taxon>Thermogemmata</taxon>
    </lineage>
</organism>
<protein>
    <submittedName>
        <fullName evidence="4">BatA domain-containing protein</fullName>
    </submittedName>
</protein>
<dbReference type="InterPro" id="IPR011933">
    <property type="entry name" value="Double_TM_dom"/>
</dbReference>
<feature type="transmembrane region" description="Helical" evidence="2">
    <location>
        <begin position="6"/>
        <end position="27"/>
    </location>
</feature>
<dbReference type="AlphaFoldDB" id="A0A7V8VF44"/>
<accession>A0A7V8VF44</accession>
<dbReference type="SUPFAM" id="SSF52317">
    <property type="entry name" value="Class I glutamine amidotransferase-like"/>
    <property type="match status" value="1"/>
</dbReference>
<comment type="caution">
    <text evidence="4">The sequence shown here is derived from an EMBL/GenBank/DDBJ whole genome shotgun (WGS) entry which is preliminary data.</text>
</comment>
<proteinExistence type="predicted"/>
<dbReference type="InterPro" id="IPR029062">
    <property type="entry name" value="Class_I_gatase-like"/>
</dbReference>
<keyword evidence="5" id="KW-1185">Reference proteome</keyword>
<feature type="compositionally biased region" description="Low complexity" evidence="1">
    <location>
        <begin position="944"/>
        <end position="958"/>
    </location>
</feature>
<dbReference type="NCBIfam" id="TIGR02226">
    <property type="entry name" value="two_anch"/>
    <property type="match status" value="1"/>
</dbReference>
<keyword evidence="2" id="KW-1133">Transmembrane helix</keyword>
<gene>
    <name evidence="4" type="ORF">H0921_11395</name>
</gene>
<sequence length="958" mass="107644">MWSLFLHPVTMMVGAALISAPIIIHLINRMRFRRIPWAAMEFLLKAQKRMRRKLIIEQLILLFLRCLLVFLAALLFARFLGLDPLAGKETRPTLHIVLLDDTPSMGETGGDPQRSQDAYALARQHLTEKILPATLEATTPQSLRLYRLSDLTDLLQPDPAADSGPRRITSELIETVRATLSQQPKVSTVRSSLVRGLEKAKQECDQAGASADVARIVHVLTDLRTVDWSQEGEALRQKIQELHDAGVQVHLIDVAQPPRPADKSRHLNYSDNVGIVEFRPRTRLAARNDPVDFEIRLKNFGSTDLRDVQVYFFLDGVGHIIPELPFDLIPAGQERTQLIQVQFPDAGNKDNPLSRFHIVTAVLANVPNDALATDNVRHAVIEVRDKLAVLAIVGPDEDLANPDKKSNDSFYLRRLFQEAFKSVEWITAQPDALDKQDLRRYSTIFLLNVPQLSESQVRKLEAYIQQGGGVGVFLGPRVNREAYNRLMFRDGQGFFPIELRNDPTPPLSEEQRFLRSLSLSKRILVREASARQHPAIAGLYTNERGDPDKAQDIERFFFFVNIDQHWPVSRLSWKSRDDRTVQELFCLPNDRPIAHYEARVMELQDKVVKKYAEPKFEPYRPLISEHFQNIRALFANTEMPLTELARRLDRLLADEVSEGDPREAQLREFWGQPEMAELRREAQNLRDDCKYGDPLYLAKRFGSGRVTVMTTTAGEPWTDWPSGAGAAGWVAVMKEMQKYLIGGGLDENRSVGEPFTLRLEAGRYKPTAQRLFLTSDTSRNDRGKAEVLREELGELILSLEGGELKLETTEKRPGALLLTLTRLRQEDDPPSEPAEKPEYLAAVFNLDSQREGDLARARGTDLAELARGALVHSAADADWLDSLKQKPTDLSSGRWLYLLILVILVLEQAMAVRLSYHSRPEDVAAHAPSAAAAYARGTPPPAPSGNGAPAPSTPVAAS</sequence>
<dbReference type="EMBL" id="JACEFB010000008">
    <property type="protein sequence ID" value="MBA2226765.1"/>
    <property type="molecule type" value="Genomic_DNA"/>
</dbReference>
<dbReference type="RefSeq" id="WP_194538214.1">
    <property type="nucleotide sequence ID" value="NZ_JACEFB010000008.1"/>
</dbReference>
<dbReference type="InterPro" id="IPR024163">
    <property type="entry name" value="Aerotolerance_reg_N"/>
</dbReference>
<dbReference type="Gene3D" id="3.40.50.880">
    <property type="match status" value="1"/>
</dbReference>
<feature type="domain" description="Aerotolerance regulator N-terminal" evidence="3">
    <location>
        <begin position="4"/>
        <end position="78"/>
    </location>
</feature>
<keyword evidence="2" id="KW-0472">Membrane</keyword>
<evidence type="ECO:0000313" key="5">
    <source>
        <dbReference type="Proteomes" id="UP000542342"/>
    </source>
</evidence>
<feature type="compositionally biased region" description="Low complexity" evidence="1">
    <location>
        <begin position="927"/>
        <end position="937"/>
    </location>
</feature>
<evidence type="ECO:0000256" key="2">
    <source>
        <dbReference type="SAM" id="Phobius"/>
    </source>
</evidence>
<evidence type="ECO:0000256" key="1">
    <source>
        <dbReference type="SAM" id="MobiDB-lite"/>
    </source>
</evidence>
<evidence type="ECO:0000313" key="4">
    <source>
        <dbReference type="EMBL" id="MBA2226765.1"/>
    </source>
</evidence>
<dbReference type="Proteomes" id="UP000542342">
    <property type="component" value="Unassembled WGS sequence"/>
</dbReference>
<feature type="region of interest" description="Disordered" evidence="1">
    <location>
        <begin position="927"/>
        <end position="958"/>
    </location>
</feature>
<evidence type="ECO:0000259" key="3">
    <source>
        <dbReference type="Pfam" id="PF07584"/>
    </source>
</evidence>
<feature type="transmembrane region" description="Helical" evidence="2">
    <location>
        <begin position="59"/>
        <end position="81"/>
    </location>
</feature>
<reference evidence="4 5" key="1">
    <citation type="submission" date="2020-07" db="EMBL/GenBank/DDBJ databases">
        <title>Thermogemmata thermophila gen. nov., sp. nov., a novel moderate thermophilic planctomycete from a Kamchatka hot spring.</title>
        <authorList>
            <person name="Elcheninov A.G."/>
            <person name="Podosokorskaya O.A."/>
            <person name="Kovaleva O.L."/>
            <person name="Novikov A."/>
            <person name="Bonch-Osmolovskaya E.A."/>
            <person name="Toshchakov S.V."/>
            <person name="Kublanov I.V."/>
        </authorList>
    </citation>
    <scope>NUCLEOTIDE SEQUENCE [LARGE SCALE GENOMIC DNA]</scope>
    <source>
        <strain evidence="4 5">2918</strain>
    </source>
</reference>